<sequence length="278" mass="30572">MNHDDAIRALTEENARLVAENARLRSGYELVQSELRHASALQLSLLPTVFDVHPKFGIDWLLLPTSYLAGDNLNYFMMQGRYLIFYQLDVAGHGVGSALLSVTLNQLLSPHPGSPMVRYDFQLELKRIVPPVDVVSELNRRFLPQGDGYFTMLYAVLDTETREIRFCQAGHPAPLKFAVDGTATPVGDGGFPVGLWPDMTYDETVTTLQAGEKLLVYSDGVGACLNAEGEPYPVERLARVVADCDPHEALKAVKADLEAWTGGSELPDDVSLLLLVGR</sequence>
<dbReference type="EMBL" id="FOZL01000001">
    <property type="protein sequence ID" value="SFS07096.1"/>
    <property type="molecule type" value="Genomic_DNA"/>
</dbReference>
<dbReference type="RefSeq" id="WP_089837680.1">
    <property type="nucleotide sequence ID" value="NZ_FOZL01000001.1"/>
</dbReference>
<accession>A0A1I6LUN3</accession>
<keyword evidence="1" id="KW-0378">Hydrolase</keyword>
<dbReference type="SMART" id="SM00331">
    <property type="entry name" value="PP2C_SIG"/>
    <property type="match status" value="1"/>
</dbReference>
<keyword evidence="4" id="KW-1185">Reference proteome</keyword>
<gene>
    <name evidence="3" type="ORF">SAMN05421771_1291</name>
</gene>
<reference evidence="3 4" key="1">
    <citation type="submission" date="2016-10" db="EMBL/GenBank/DDBJ databases">
        <authorList>
            <person name="de Groot N.N."/>
        </authorList>
    </citation>
    <scope>NUCLEOTIDE SEQUENCE [LARGE SCALE GENOMIC DNA]</scope>
    <source>
        <strain evidence="3 4">DSM 21001</strain>
    </source>
</reference>
<dbReference type="InterPro" id="IPR001932">
    <property type="entry name" value="PPM-type_phosphatase-like_dom"/>
</dbReference>
<dbReference type="OrthoDB" id="311592at2"/>
<evidence type="ECO:0000313" key="4">
    <source>
        <dbReference type="Proteomes" id="UP000199024"/>
    </source>
</evidence>
<protein>
    <submittedName>
        <fullName evidence="3">Serine phosphatase RsbU, regulator of sigma subunit</fullName>
    </submittedName>
</protein>
<dbReference type="PANTHER" id="PTHR43156">
    <property type="entry name" value="STAGE II SPORULATION PROTEIN E-RELATED"/>
    <property type="match status" value="1"/>
</dbReference>
<name>A0A1I6LUN3_9BACT</name>
<evidence type="ECO:0000259" key="2">
    <source>
        <dbReference type="SMART" id="SM00331"/>
    </source>
</evidence>
<dbReference type="InterPro" id="IPR036457">
    <property type="entry name" value="PPM-type-like_dom_sf"/>
</dbReference>
<dbReference type="AlphaFoldDB" id="A0A1I6LUN3"/>
<dbReference type="GO" id="GO:0016791">
    <property type="term" value="F:phosphatase activity"/>
    <property type="evidence" value="ECO:0007669"/>
    <property type="project" value="TreeGrafter"/>
</dbReference>
<dbReference type="PANTHER" id="PTHR43156:SF2">
    <property type="entry name" value="STAGE II SPORULATION PROTEIN E"/>
    <property type="match status" value="1"/>
</dbReference>
<dbReference type="Pfam" id="PF07228">
    <property type="entry name" value="SpoIIE"/>
    <property type="match status" value="1"/>
</dbReference>
<evidence type="ECO:0000313" key="3">
    <source>
        <dbReference type="EMBL" id="SFS07096.1"/>
    </source>
</evidence>
<feature type="domain" description="PPM-type phosphatase" evidence="2">
    <location>
        <begin position="53"/>
        <end position="277"/>
    </location>
</feature>
<proteinExistence type="predicted"/>
<evidence type="ECO:0000256" key="1">
    <source>
        <dbReference type="ARBA" id="ARBA00022801"/>
    </source>
</evidence>
<dbReference type="STRING" id="474950.SAMN05421771_1291"/>
<dbReference type="Proteomes" id="UP000199024">
    <property type="component" value="Unassembled WGS sequence"/>
</dbReference>
<dbReference type="InterPro" id="IPR052016">
    <property type="entry name" value="Bact_Sigma-Reg"/>
</dbReference>
<organism evidence="3 4">
    <name type="scientific">Granulicella pectinivorans</name>
    <dbReference type="NCBI Taxonomy" id="474950"/>
    <lineage>
        <taxon>Bacteria</taxon>
        <taxon>Pseudomonadati</taxon>
        <taxon>Acidobacteriota</taxon>
        <taxon>Terriglobia</taxon>
        <taxon>Terriglobales</taxon>
        <taxon>Acidobacteriaceae</taxon>
        <taxon>Granulicella</taxon>
    </lineage>
</organism>
<dbReference type="Gene3D" id="3.60.40.10">
    <property type="entry name" value="PPM-type phosphatase domain"/>
    <property type="match status" value="1"/>
</dbReference>